<dbReference type="PROSITE" id="PS51257">
    <property type="entry name" value="PROKAR_LIPOPROTEIN"/>
    <property type="match status" value="1"/>
</dbReference>
<dbReference type="GO" id="GO:0046872">
    <property type="term" value="F:metal ion binding"/>
    <property type="evidence" value="ECO:0007669"/>
    <property type="project" value="UniProtKB-KW"/>
</dbReference>
<dbReference type="EMBL" id="PVWJ01000004">
    <property type="protein sequence ID" value="PSB05030.1"/>
    <property type="molecule type" value="Genomic_DNA"/>
</dbReference>
<dbReference type="SUPFAM" id="SSF53850">
    <property type="entry name" value="Periplasmic binding protein-like II"/>
    <property type="match status" value="1"/>
</dbReference>
<name>A0A2T1C9T8_9CYAN</name>
<evidence type="ECO:0000256" key="2">
    <source>
        <dbReference type="ARBA" id="ARBA00022496"/>
    </source>
</evidence>
<dbReference type="PANTHER" id="PTHR30006:SF15">
    <property type="entry name" value="IRON-UTILIZATION PERIPLASMIC PROTEIN"/>
    <property type="match status" value="1"/>
</dbReference>
<reference evidence="6 7" key="1">
    <citation type="submission" date="2018-02" db="EMBL/GenBank/DDBJ databases">
        <authorList>
            <person name="Cohen D.B."/>
            <person name="Kent A.D."/>
        </authorList>
    </citation>
    <scope>NUCLEOTIDE SEQUENCE [LARGE SCALE GENOMIC DNA]</scope>
    <source>
        <strain evidence="6 7">CCAP 1448/3</strain>
    </source>
</reference>
<dbReference type="Gene3D" id="3.40.190.10">
    <property type="entry name" value="Periplasmic binding protein-like II"/>
    <property type="match status" value="2"/>
</dbReference>
<keyword evidence="4" id="KW-0408">Iron</keyword>
<keyword evidence="2" id="KW-0813">Transport</keyword>
<dbReference type="Pfam" id="PF13343">
    <property type="entry name" value="SBP_bac_6"/>
    <property type="match status" value="1"/>
</dbReference>
<keyword evidence="7" id="KW-1185">Reference proteome</keyword>
<dbReference type="PIRSF" id="PIRSF002825">
    <property type="entry name" value="CfbpA"/>
    <property type="match status" value="1"/>
</dbReference>
<comment type="similarity">
    <text evidence="1">Belongs to the bacterial solute-binding protein 1 family.</text>
</comment>
<accession>A0A2T1C9T8</accession>
<keyword evidence="4" id="KW-0479">Metal-binding</keyword>
<feature type="signal peptide" evidence="5">
    <location>
        <begin position="1"/>
        <end position="20"/>
    </location>
</feature>
<comment type="caution">
    <text evidence="6">The sequence shown here is derived from an EMBL/GenBank/DDBJ whole genome shotgun (WGS) entry which is preliminary data.</text>
</comment>
<dbReference type="PANTHER" id="PTHR30006">
    <property type="entry name" value="THIAMINE-BINDING PERIPLASMIC PROTEIN-RELATED"/>
    <property type="match status" value="1"/>
</dbReference>
<evidence type="ECO:0000256" key="1">
    <source>
        <dbReference type="ARBA" id="ARBA00008520"/>
    </source>
</evidence>
<keyword evidence="2" id="KW-0410">Iron transport</keyword>
<evidence type="ECO:0000256" key="3">
    <source>
        <dbReference type="ARBA" id="ARBA00022729"/>
    </source>
</evidence>
<feature type="chain" id="PRO_5015587891" evidence="5">
    <location>
        <begin position="21"/>
        <end position="344"/>
    </location>
</feature>
<dbReference type="OrthoDB" id="9769319at2"/>
<feature type="binding site" evidence="4">
    <location>
        <position position="234"/>
    </location>
    <ligand>
        <name>Fe cation</name>
        <dbReference type="ChEBI" id="CHEBI:24875"/>
    </ligand>
</feature>
<dbReference type="RefSeq" id="WP_106286861.1">
    <property type="nucleotide sequence ID" value="NZ_CAWNTC010000127.1"/>
</dbReference>
<dbReference type="GO" id="GO:0030288">
    <property type="term" value="C:outer membrane-bounded periplasmic space"/>
    <property type="evidence" value="ECO:0007669"/>
    <property type="project" value="TreeGrafter"/>
</dbReference>
<dbReference type="GO" id="GO:0006826">
    <property type="term" value="P:iron ion transport"/>
    <property type="evidence" value="ECO:0007669"/>
    <property type="project" value="UniProtKB-KW"/>
</dbReference>
<feature type="binding site" evidence="4">
    <location>
        <position position="235"/>
    </location>
    <ligand>
        <name>Fe cation</name>
        <dbReference type="ChEBI" id="CHEBI:24875"/>
    </ligand>
</feature>
<gene>
    <name evidence="6" type="ORF">C7B64_01325</name>
</gene>
<evidence type="ECO:0000313" key="6">
    <source>
        <dbReference type="EMBL" id="PSB05030.1"/>
    </source>
</evidence>
<evidence type="ECO:0000256" key="4">
    <source>
        <dbReference type="PIRSR" id="PIRSR002825-1"/>
    </source>
</evidence>
<dbReference type="InterPro" id="IPR026045">
    <property type="entry name" value="Ferric-bd"/>
</dbReference>
<keyword evidence="3 5" id="KW-0732">Signal</keyword>
<keyword evidence="2" id="KW-0406">Ion transport</keyword>
<reference evidence="6 7" key="2">
    <citation type="submission" date="2018-03" db="EMBL/GenBank/DDBJ databases">
        <title>The ancient ancestry and fast evolution of plastids.</title>
        <authorList>
            <person name="Moore K.R."/>
            <person name="Magnabosco C."/>
            <person name="Momper L."/>
            <person name="Gold D.A."/>
            <person name="Bosak T."/>
            <person name="Fournier G.P."/>
        </authorList>
    </citation>
    <scope>NUCLEOTIDE SEQUENCE [LARGE SCALE GENOMIC DNA]</scope>
    <source>
        <strain evidence="6 7">CCAP 1448/3</strain>
    </source>
</reference>
<proteinExistence type="inferred from homology"/>
<sequence>MKRRQAIFLLGLATVSGGLAIACSNQTPNTANVGGGTNSQELTIYSGRSKKLIDPLIQQFQQKTGIKTQIRYASTAELAATIQEEGKNSPADVFFAQDAGALGAIQKAGLATKLPDKFLNQVEPRFHSPDGMWVGISGRVRTLDYNTKLVKPTDLPNTVVGLTEAKWKGKVGWAPSNGSFQAFVTALRVSVGEAKAKQWLEAMKANDTKVYENNVQILEALSKGEVTVGLVNHYYLEELKKENPQVPVAHHFLNDVGSMVNVAGVAILNTSKHREAADKLVEFLLTPEAQKYFAEETYEYPLADGVKPATNVKSLAEIKTPKLDLSNLDDLKGTLKLLEQTGVL</sequence>
<evidence type="ECO:0000256" key="5">
    <source>
        <dbReference type="SAM" id="SignalP"/>
    </source>
</evidence>
<organism evidence="6 7">
    <name type="scientific">Merismopedia glauca CCAP 1448/3</name>
    <dbReference type="NCBI Taxonomy" id="1296344"/>
    <lineage>
        <taxon>Bacteria</taxon>
        <taxon>Bacillati</taxon>
        <taxon>Cyanobacteriota</taxon>
        <taxon>Cyanophyceae</taxon>
        <taxon>Synechococcales</taxon>
        <taxon>Merismopediaceae</taxon>
        <taxon>Merismopedia</taxon>
    </lineage>
</organism>
<protein>
    <submittedName>
        <fullName evidence="6">Iron ABC transporter substrate-binding protein</fullName>
    </submittedName>
</protein>
<dbReference type="Proteomes" id="UP000238762">
    <property type="component" value="Unassembled WGS sequence"/>
</dbReference>
<evidence type="ECO:0000313" key="7">
    <source>
        <dbReference type="Proteomes" id="UP000238762"/>
    </source>
</evidence>
<dbReference type="CDD" id="cd13543">
    <property type="entry name" value="PBP2_Fbp"/>
    <property type="match status" value="1"/>
</dbReference>
<dbReference type="AlphaFoldDB" id="A0A2T1C9T8"/>